<name>A0ABW1ZAF8_9BACT</name>
<evidence type="ECO:0000313" key="2">
    <source>
        <dbReference type="Proteomes" id="UP001596391"/>
    </source>
</evidence>
<gene>
    <name evidence="1" type="ORF">ACFQBQ_07940</name>
</gene>
<dbReference type="EMBL" id="JBHSWI010000001">
    <property type="protein sequence ID" value="MFC6645517.1"/>
    <property type="molecule type" value="Genomic_DNA"/>
</dbReference>
<proteinExistence type="predicted"/>
<keyword evidence="2" id="KW-1185">Reference proteome</keyword>
<accession>A0ABW1ZAF8</accession>
<dbReference type="Proteomes" id="UP001596391">
    <property type="component" value="Unassembled WGS sequence"/>
</dbReference>
<dbReference type="SUPFAM" id="SSF51445">
    <property type="entry name" value="(Trans)glycosidases"/>
    <property type="match status" value="1"/>
</dbReference>
<protein>
    <submittedName>
        <fullName evidence="1">Uncharacterized protein</fullName>
    </submittedName>
</protein>
<dbReference type="InterPro" id="IPR017853">
    <property type="entry name" value="GH"/>
</dbReference>
<sequence>MFLLSGAAALTAAPIHGLSSSRTSHSGDVIDLIPKTPSRAPNYWCTWAVQNYMHGQHASSLSIRDLEGDAGSRLAHDALNEHVLLGPHGWARDFFPRVREDLYLLLDDGWESGGTATFELDEQKFPSYRGSTSERLRKLNHSVRKAGWRGLALWCRNTPGGLKDERLERLSADAGIGYWKVDIGDPTFNLIQTRNANHLPLRFEHVHGESPLNGDWQRTGRFGSQPSGSKRQQILAHTDIYRTYDVTSMLSLPTTLDRLAEMLKGAQSRSEIRALLNVEDEAYVAAVMGCTMGIMRHPLSGLRPDTDPDLFFNGPRKTKQRMDEVARAIRWQRIAPPFAAGRTTFTASEEILTDDWLFERGQTWQNDVIGKVAYQGAPACIARGIALPRVQAGGEKPFVFAARFPNGAVAIGIQERTHRDNGWFMPSASVTFNVGDAQGPFGIFGSCKSLRLVFAQSLAGKRIFVQDLLTEVGQDVTAKFDIKSNELQLTESDMRMFGHSAGSPGDISSPGFVFAIR</sequence>
<organism evidence="1 2">
    <name type="scientific">Granulicella cerasi</name>
    <dbReference type="NCBI Taxonomy" id="741063"/>
    <lineage>
        <taxon>Bacteria</taxon>
        <taxon>Pseudomonadati</taxon>
        <taxon>Acidobacteriota</taxon>
        <taxon>Terriglobia</taxon>
        <taxon>Terriglobales</taxon>
        <taxon>Acidobacteriaceae</taxon>
        <taxon>Granulicella</taxon>
    </lineage>
</organism>
<evidence type="ECO:0000313" key="1">
    <source>
        <dbReference type="EMBL" id="MFC6645517.1"/>
    </source>
</evidence>
<comment type="caution">
    <text evidence="1">The sequence shown here is derived from an EMBL/GenBank/DDBJ whole genome shotgun (WGS) entry which is preliminary data.</text>
</comment>
<dbReference type="RefSeq" id="WP_263371884.1">
    <property type="nucleotide sequence ID" value="NZ_JAGSYD010000003.1"/>
</dbReference>
<reference evidence="2" key="1">
    <citation type="journal article" date="2019" name="Int. J. Syst. Evol. Microbiol.">
        <title>The Global Catalogue of Microorganisms (GCM) 10K type strain sequencing project: providing services to taxonomists for standard genome sequencing and annotation.</title>
        <authorList>
            <consortium name="The Broad Institute Genomics Platform"/>
            <consortium name="The Broad Institute Genome Sequencing Center for Infectious Disease"/>
            <person name="Wu L."/>
            <person name="Ma J."/>
        </authorList>
    </citation>
    <scope>NUCLEOTIDE SEQUENCE [LARGE SCALE GENOMIC DNA]</scope>
    <source>
        <strain evidence="2">CGMCC 1.16026</strain>
    </source>
</reference>